<reference evidence="3 4" key="1">
    <citation type="submission" date="2022-02" db="EMBL/GenBank/DDBJ databases">
        <title>Study of halophilic communities from a Mexican lake.</title>
        <authorList>
            <person name="Hernandez-Soto L.M."/>
            <person name="Martinez-Abarca F."/>
            <person name="Ramirez-Saad H.C."/>
            <person name="Aguirre-Garrido J.F."/>
        </authorList>
    </citation>
    <scope>NUCLEOTIDE SEQUENCE [LARGE SCALE GENOMIC DNA]</scope>
    <source>
        <strain evidence="3 4">Hjan13</strain>
    </source>
</reference>
<dbReference type="SUPFAM" id="SSF52172">
    <property type="entry name" value="CheY-like"/>
    <property type="match status" value="1"/>
</dbReference>
<dbReference type="PANTHER" id="PTHR45566:SF1">
    <property type="entry name" value="HTH-TYPE TRANSCRIPTIONAL REGULATOR YHJB-RELATED"/>
    <property type="match status" value="1"/>
</dbReference>
<dbReference type="CDD" id="cd17535">
    <property type="entry name" value="REC_NarL-like"/>
    <property type="match status" value="1"/>
</dbReference>
<name>A0ABT4IT07_9GAMM</name>
<dbReference type="InterPro" id="IPR011006">
    <property type="entry name" value="CheY-like_superfamily"/>
</dbReference>
<dbReference type="InterPro" id="IPR058245">
    <property type="entry name" value="NreC/VraR/RcsB-like_REC"/>
</dbReference>
<dbReference type="SMART" id="SM00448">
    <property type="entry name" value="REC"/>
    <property type="match status" value="1"/>
</dbReference>
<keyword evidence="4" id="KW-1185">Reference proteome</keyword>
<sequence>MNPQEGSGSAIRVLVVNESGFIREGLCKVIERFRGVDVVGSTSCAHDLDAVVQTLCVDVALIDAQFPSQAGFDAARQLHESGVETRVVILSVNPSLTDVRRAFQAGAIGFLLRSAGISDLEIALRVAVKGEMFLCPTLLKRLYESSASEGILDGENIGADTHQNCHSIEDMLLKAQHLGMLQQDS</sequence>
<evidence type="ECO:0000259" key="2">
    <source>
        <dbReference type="PROSITE" id="PS50110"/>
    </source>
</evidence>
<keyword evidence="1" id="KW-0597">Phosphoprotein</keyword>
<comment type="caution">
    <text evidence="3">The sequence shown here is derived from an EMBL/GenBank/DDBJ whole genome shotgun (WGS) entry which is preliminary data.</text>
</comment>
<dbReference type="PANTHER" id="PTHR45566">
    <property type="entry name" value="HTH-TYPE TRANSCRIPTIONAL REGULATOR YHJB-RELATED"/>
    <property type="match status" value="1"/>
</dbReference>
<feature type="modified residue" description="4-aspartylphosphate" evidence="1">
    <location>
        <position position="63"/>
    </location>
</feature>
<dbReference type="PROSITE" id="PS50110">
    <property type="entry name" value="RESPONSE_REGULATORY"/>
    <property type="match status" value="1"/>
</dbReference>
<protein>
    <submittedName>
        <fullName evidence="3">Response regulator transcription factor</fullName>
    </submittedName>
</protein>
<evidence type="ECO:0000313" key="3">
    <source>
        <dbReference type="EMBL" id="MCZ0926363.1"/>
    </source>
</evidence>
<gene>
    <name evidence="3" type="ORF">L0635_04615</name>
</gene>
<proteinExistence type="predicted"/>
<organism evidence="3 4">
    <name type="scientific">Vreelandella janggokensis</name>
    <dbReference type="NCBI Taxonomy" id="370767"/>
    <lineage>
        <taxon>Bacteria</taxon>
        <taxon>Pseudomonadati</taxon>
        <taxon>Pseudomonadota</taxon>
        <taxon>Gammaproteobacteria</taxon>
        <taxon>Oceanospirillales</taxon>
        <taxon>Halomonadaceae</taxon>
        <taxon>Vreelandella</taxon>
    </lineage>
</organism>
<dbReference type="InterPro" id="IPR001789">
    <property type="entry name" value="Sig_transdc_resp-reg_receiver"/>
</dbReference>
<dbReference type="InterPro" id="IPR051015">
    <property type="entry name" value="EvgA-like"/>
</dbReference>
<dbReference type="Gene3D" id="3.40.50.2300">
    <property type="match status" value="1"/>
</dbReference>
<dbReference type="Pfam" id="PF00072">
    <property type="entry name" value="Response_reg"/>
    <property type="match status" value="1"/>
</dbReference>
<accession>A0ABT4IT07</accession>
<evidence type="ECO:0000313" key="4">
    <source>
        <dbReference type="Proteomes" id="UP001321125"/>
    </source>
</evidence>
<dbReference type="Proteomes" id="UP001321125">
    <property type="component" value="Unassembled WGS sequence"/>
</dbReference>
<evidence type="ECO:0000256" key="1">
    <source>
        <dbReference type="PROSITE-ProRule" id="PRU00169"/>
    </source>
</evidence>
<dbReference type="RefSeq" id="WP_268901233.1">
    <property type="nucleotide sequence ID" value="NZ_JAKNQT010000001.1"/>
</dbReference>
<feature type="domain" description="Response regulatory" evidence="2">
    <location>
        <begin position="12"/>
        <end position="128"/>
    </location>
</feature>
<dbReference type="EMBL" id="JAKNQU010000002">
    <property type="protein sequence ID" value="MCZ0926363.1"/>
    <property type="molecule type" value="Genomic_DNA"/>
</dbReference>